<dbReference type="CDD" id="cd15831">
    <property type="entry name" value="BTAD"/>
    <property type="match status" value="1"/>
</dbReference>
<dbReference type="InterPro" id="IPR051677">
    <property type="entry name" value="AfsR-DnrI-RedD_regulator"/>
</dbReference>
<keyword evidence="4" id="KW-0804">Transcription</keyword>
<dbReference type="InterPro" id="IPR016032">
    <property type="entry name" value="Sig_transdc_resp-reg_C-effctor"/>
</dbReference>
<reference evidence="7 8" key="1">
    <citation type="submission" date="2019-03" db="EMBL/GenBank/DDBJ databases">
        <title>Draft genome sequences of novel Actinobacteria.</title>
        <authorList>
            <person name="Sahin N."/>
            <person name="Ay H."/>
            <person name="Saygin H."/>
        </authorList>
    </citation>
    <scope>NUCLEOTIDE SEQUENCE [LARGE SCALE GENOMIC DNA]</scope>
    <source>
        <strain evidence="7 8">DSM 45347</strain>
    </source>
</reference>
<dbReference type="InterPro" id="IPR005158">
    <property type="entry name" value="BTAD"/>
</dbReference>
<dbReference type="InterPro" id="IPR011990">
    <property type="entry name" value="TPR-like_helical_dom_sf"/>
</dbReference>
<dbReference type="GO" id="GO:0003677">
    <property type="term" value="F:DNA binding"/>
    <property type="evidence" value="ECO:0007669"/>
    <property type="project" value="UniProtKB-UniRule"/>
</dbReference>
<comment type="caution">
    <text evidence="7">The sequence shown here is derived from an EMBL/GenBank/DDBJ whole genome shotgun (WGS) entry which is preliminary data.</text>
</comment>
<evidence type="ECO:0000256" key="4">
    <source>
        <dbReference type="ARBA" id="ARBA00023163"/>
    </source>
</evidence>
<evidence type="ECO:0000256" key="1">
    <source>
        <dbReference type="ARBA" id="ARBA00005820"/>
    </source>
</evidence>
<dbReference type="Pfam" id="PF03704">
    <property type="entry name" value="BTAD"/>
    <property type="match status" value="1"/>
</dbReference>
<feature type="DNA-binding region" description="OmpR/PhoB-type" evidence="5">
    <location>
        <begin position="37"/>
        <end position="146"/>
    </location>
</feature>
<sequence>MDARGEAARPVDRWARRIGAGSGASGGGASRGRASFDAVAVHGAVSPPAPRLSLLGPPQVRRDQVVLPLGPPLQQAMLVMLALSRGASVGSVELIDGMWGRDHPPTAARALRNYANRLRNLLEPGRGARVPSRLLHTAGDGYRLELEPVRVDVVEFEDLVALADKRRRERDGAAARAVLDRALGLWRGAPLAGVPGPFAERQRARLTDLRADALAQRSALDIELGDHASAIDGLTELVAERPLWERPRALLMRALHATGRTADALDLYARTRGLLAEELGTDPGTEIVRTHLEILRNPAEPARHAPVPAQLPGSVADFTGRAAEVRQVIEILSAGNPTAVRVAAVSGLAGVGKTALALHAAHAVRSRFPDGQLYADLRGTGTDPADPATVLAGFLEALGVPAVPGPLEERAALYRTTLASRRVLVLLDDADDLAQVLPLLPGEPGCAVLVTGRRVLAGLPGSGALHLPVLTPDEAVSMLARICGRQATERDPRSARRLVAACGYLPLAVRVAATRLRSRPAWTLHDLADRLAAGHRRLDWLSLGDVGVAEALEPSHGRLTAAQARGLRLLAVPDTADFGVPAAAALLDLPECRAEELCESLADAALLETGRAGRYRLHDLVRLFARAKLADRPEAAAERDAALARLVDHQTAVAAEARRLLTPHALPGRFSGGAPSPVPLGSAAAARAWLAAERPGLFALIRQAGSEAAVRLLLLLSDAVHLPGPYQEEAAEVARLMLVNDLDEPTRLRARALLGGPLLTDFQTAEN</sequence>
<dbReference type="Gene3D" id="1.25.40.10">
    <property type="entry name" value="Tetratricopeptide repeat domain"/>
    <property type="match status" value="1"/>
</dbReference>
<dbReference type="InterPro" id="IPR002182">
    <property type="entry name" value="NB-ARC"/>
</dbReference>
<dbReference type="GO" id="GO:0043531">
    <property type="term" value="F:ADP binding"/>
    <property type="evidence" value="ECO:0007669"/>
    <property type="project" value="InterPro"/>
</dbReference>
<dbReference type="InterPro" id="IPR001867">
    <property type="entry name" value="OmpR/PhoB-type_DNA-bd"/>
</dbReference>
<dbReference type="EMBL" id="SMJW01000124">
    <property type="protein sequence ID" value="TDC12552.1"/>
    <property type="molecule type" value="Genomic_DNA"/>
</dbReference>
<dbReference type="Proteomes" id="UP000295431">
    <property type="component" value="Unassembled WGS sequence"/>
</dbReference>
<feature type="domain" description="OmpR/PhoB-type" evidence="6">
    <location>
        <begin position="37"/>
        <end position="146"/>
    </location>
</feature>
<dbReference type="SUPFAM" id="SSF48452">
    <property type="entry name" value="TPR-like"/>
    <property type="match status" value="1"/>
</dbReference>
<dbReference type="Pfam" id="PF00931">
    <property type="entry name" value="NB-ARC"/>
    <property type="match status" value="1"/>
</dbReference>
<dbReference type="SMART" id="SM01043">
    <property type="entry name" value="BTAD"/>
    <property type="match status" value="1"/>
</dbReference>
<dbReference type="InterPro" id="IPR027417">
    <property type="entry name" value="P-loop_NTPase"/>
</dbReference>
<protein>
    <submittedName>
        <fullName evidence="7">AfsR family transcriptional regulator</fullName>
    </submittedName>
</protein>
<dbReference type="PANTHER" id="PTHR35807:SF1">
    <property type="entry name" value="TRANSCRIPTIONAL REGULATOR REDD"/>
    <property type="match status" value="1"/>
</dbReference>
<dbReference type="Gene3D" id="3.40.50.300">
    <property type="entry name" value="P-loop containing nucleotide triphosphate hydrolases"/>
    <property type="match status" value="1"/>
</dbReference>
<dbReference type="PRINTS" id="PR00364">
    <property type="entry name" value="DISEASERSIST"/>
</dbReference>
<organism evidence="7 8">
    <name type="scientific">Actinomadura bangladeshensis</name>
    <dbReference type="NCBI Taxonomy" id="453573"/>
    <lineage>
        <taxon>Bacteria</taxon>
        <taxon>Bacillati</taxon>
        <taxon>Actinomycetota</taxon>
        <taxon>Actinomycetes</taxon>
        <taxon>Streptosporangiales</taxon>
        <taxon>Thermomonosporaceae</taxon>
        <taxon>Actinomadura</taxon>
    </lineage>
</organism>
<dbReference type="PANTHER" id="PTHR35807">
    <property type="entry name" value="TRANSCRIPTIONAL REGULATOR REDD-RELATED"/>
    <property type="match status" value="1"/>
</dbReference>
<dbReference type="GO" id="GO:0006355">
    <property type="term" value="P:regulation of DNA-templated transcription"/>
    <property type="evidence" value="ECO:0007669"/>
    <property type="project" value="InterPro"/>
</dbReference>
<dbReference type="PROSITE" id="PS51755">
    <property type="entry name" value="OMPR_PHOB"/>
    <property type="match status" value="1"/>
</dbReference>
<accession>A0A4R4NYG5</accession>
<evidence type="ECO:0000256" key="5">
    <source>
        <dbReference type="PROSITE-ProRule" id="PRU01091"/>
    </source>
</evidence>
<dbReference type="OrthoDB" id="5521887at2"/>
<dbReference type="InterPro" id="IPR036388">
    <property type="entry name" value="WH-like_DNA-bd_sf"/>
</dbReference>
<dbReference type="SUPFAM" id="SSF46894">
    <property type="entry name" value="C-terminal effector domain of the bipartite response regulators"/>
    <property type="match status" value="1"/>
</dbReference>
<dbReference type="AlphaFoldDB" id="A0A4R4NYG5"/>
<evidence type="ECO:0000259" key="6">
    <source>
        <dbReference type="PROSITE" id="PS51755"/>
    </source>
</evidence>
<proteinExistence type="inferred from homology"/>
<dbReference type="RefSeq" id="WP_131942217.1">
    <property type="nucleotide sequence ID" value="NZ_BAAAMX010000003.1"/>
</dbReference>
<name>A0A4R4NYG5_9ACTN</name>
<evidence type="ECO:0000313" key="7">
    <source>
        <dbReference type="EMBL" id="TDC12552.1"/>
    </source>
</evidence>
<evidence type="ECO:0000313" key="8">
    <source>
        <dbReference type="Proteomes" id="UP000295431"/>
    </source>
</evidence>
<dbReference type="SUPFAM" id="SSF52540">
    <property type="entry name" value="P-loop containing nucleoside triphosphate hydrolases"/>
    <property type="match status" value="1"/>
</dbReference>
<keyword evidence="3 5" id="KW-0238">DNA-binding</keyword>
<dbReference type="Gene3D" id="1.10.10.10">
    <property type="entry name" value="Winged helix-like DNA-binding domain superfamily/Winged helix DNA-binding domain"/>
    <property type="match status" value="1"/>
</dbReference>
<dbReference type="SMART" id="SM00862">
    <property type="entry name" value="Trans_reg_C"/>
    <property type="match status" value="1"/>
</dbReference>
<comment type="similarity">
    <text evidence="1">Belongs to the AfsR/DnrI/RedD regulatory family.</text>
</comment>
<keyword evidence="8" id="KW-1185">Reference proteome</keyword>
<keyword evidence="2" id="KW-0805">Transcription regulation</keyword>
<gene>
    <name evidence="7" type="ORF">E1284_23085</name>
</gene>
<dbReference type="GO" id="GO:0000160">
    <property type="term" value="P:phosphorelay signal transduction system"/>
    <property type="evidence" value="ECO:0007669"/>
    <property type="project" value="InterPro"/>
</dbReference>
<evidence type="ECO:0000256" key="2">
    <source>
        <dbReference type="ARBA" id="ARBA00023015"/>
    </source>
</evidence>
<evidence type="ECO:0000256" key="3">
    <source>
        <dbReference type="ARBA" id="ARBA00023125"/>
    </source>
</evidence>